<keyword evidence="3" id="KW-1185">Reference proteome</keyword>
<proteinExistence type="predicted"/>
<evidence type="ECO:0000313" key="2">
    <source>
        <dbReference type="EMBL" id="MDQ0684005.1"/>
    </source>
</evidence>
<feature type="compositionally biased region" description="Basic and acidic residues" evidence="1">
    <location>
        <begin position="257"/>
        <end position="283"/>
    </location>
</feature>
<protein>
    <submittedName>
        <fullName evidence="2">Uncharacterized protein</fullName>
    </submittedName>
</protein>
<feature type="compositionally biased region" description="Basic and acidic residues" evidence="1">
    <location>
        <begin position="132"/>
        <end position="144"/>
    </location>
</feature>
<organism evidence="2 3">
    <name type="scientific">Streptomyces achromogenes</name>
    <dbReference type="NCBI Taxonomy" id="67255"/>
    <lineage>
        <taxon>Bacteria</taxon>
        <taxon>Bacillati</taxon>
        <taxon>Actinomycetota</taxon>
        <taxon>Actinomycetes</taxon>
        <taxon>Kitasatosporales</taxon>
        <taxon>Streptomycetaceae</taxon>
        <taxon>Streptomyces</taxon>
    </lineage>
</organism>
<gene>
    <name evidence="2" type="ORF">QFZ56_002968</name>
</gene>
<feature type="region of interest" description="Disordered" evidence="1">
    <location>
        <begin position="250"/>
        <end position="297"/>
    </location>
</feature>
<dbReference type="EMBL" id="JAUSYA010000001">
    <property type="protein sequence ID" value="MDQ0684005.1"/>
    <property type="molecule type" value="Genomic_DNA"/>
</dbReference>
<accession>A0ABU0Q011</accession>
<feature type="region of interest" description="Disordered" evidence="1">
    <location>
        <begin position="387"/>
        <end position="438"/>
    </location>
</feature>
<name>A0ABU0Q011_STRAH</name>
<feature type="region of interest" description="Disordered" evidence="1">
    <location>
        <begin position="131"/>
        <end position="202"/>
    </location>
</feature>
<sequence length="438" mass="44673">MLARMVSEKRKESSGTRPIAARSESRVSSAHVVAADEDRAPGDVVEAGQQQRDRGLAGAGRADDGEGLAGADLEAEAVEDGTVGVVAEGDVVELDGRRGVRGERLGAVLHRRLGVDEFQDALGAGAGLLADGEDHGQHPDRADELGEVGGEGDEGAECDVAAHGQPAAERQHRDLAEGGHGLEGGGVGGVQADRAQPPGEEPAAHLAELPGLLLLLPEALHHAYAADGAVDHAGHGRRLGLGVPGGGVELGPAALGDVREGGRDGEGDQGERERQPRHDHQGDQEEQQVPDGHGEHEQQALDQLEVAGRAADDLAGGQLVLAAAVEPGDRLEHVGPQVVLDVQGETSAVVAADVGGDVDEDGGAEEGARPGGHVTGVVADDVVDDHLGDERDQRHDGHAEQRGAEGQGEVRRVAPGVSRQPSCPSPLLAHAGASASSN</sequence>
<reference evidence="2 3" key="1">
    <citation type="submission" date="2023-07" db="EMBL/GenBank/DDBJ databases">
        <title>Comparative genomics of wheat-associated soil bacteria to identify genetic determinants of phenazine resistance.</title>
        <authorList>
            <person name="Mouncey N."/>
        </authorList>
    </citation>
    <scope>NUCLEOTIDE SEQUENCE [LARGE SCALE GENOMIC DNA]</scope>
    <source>
        <strain evidence="2 3">W4I19-2</strain>
    </source>
</reference>
<feature type="region of interest" description="Disordered" evidence="1">
    <location>
        <begin position="1"/>
        <end position="68"/>
    </location>
</feature>
<comment type="caution">
    <text evidence="2">The sequence shown here is derived from an EMBL/GenBank/DDBJ whole genome shotgun (WGS) entry which is preliminary data.</text>
</comment>
<feature type="compositionally biased region" description="Basic and acidic residues" evidence="1">
    <location>
        <begin position="1"/>
        <end position="14"/>
    </location>
</feature>
<evidence type="ECO:0000313" key="3">
    <source>
        <dbReference type="Proteomes" id="UP001243364"/>
    </source>
</evidence>
<dbReference type="Proteomes" id="UP001243364">
    <property type="component" value="Unassembled WGS sequence"/>
</dbReference>
<feature type="compositionally biased region" description="Basic and acidic residues" evidence="1">
    <location>
        <begin position="387"/>
        <end position="412"/>
    </location>
</feature>
<feature type="compositionally biased region" description="Gly residues" evidence="1">
    <location>
        <begin position="178"/>
        <end position="189"/>
    </location>
</feature>
<evidence type="ECO:0000256" key="1">
    <source>
        <dbReference type="SAM" id="MobiDB-lite"/>
    </source>
</evidence>